<feature type="domain" description="Release factor glutamine methyltransferase N-terminal" evidence="1">
    <location>
        <begin position="11"/>
        <end position="58"/>
    </location>
</feature>
<dbReference type="InterPro" id="IPR040758">
    <property type="entry name" value="PrmC_N"/>
</dbReference>
<dbReference type="GO" id="GO:0032259">
    <property type="term" value="P:methylation"/>
    <property type="evidence" value="ECO:0007669"/>
    <property type="project" value="UniProtKB-KW"/>
</dbReference>
<keyword evidence="2" id="KW-0489">Methyltransferase</keyword>
<dbReference type="EMBL" id="DROP01000198">
    <property type="protein sequence ID" value="HHI88881.1"/>
    <property type="molecule type" value="Genomic_DNA"/>
</dbReference>
<dbReference type="Pfam" id="PF17827">
    <property type="entry name" value="PrmC_N"/>
    <property type="match status" value="1"/>
</dbReference>
<proteinExistence type="predicted"/>
<comment type="caution">
    <text evidence="2">The sequence shown here is derived from an EMBL/GenBank/DDBJ whole genome shotgun (WGS) entry which is preliminary data.</text>
</comment>
<organism evidence="2">
    <name type="scientific">Hellea balneolensis</name>
    <dbReference type="NCBI Taxonomy" id="287478"/>
    <lineage>
        <taxon>Bacteria</taxon>
        <taxon>Pseudomonadati</taxon>
        <taxon>Pseudomonadota</taxon>
        <taxon>Alphaproteobacteria</taxon>
        <taxon>Maricaulales</taxon>
        <taxon>Robiginitomaculaceae</taxon>
        <taxon>Hellea</taxon>
    </lineage>
</organism>
<name>A0A7V5NXL4_9PROT</name>
<feature type="non-terminal residue" evidence="2">
    <location>
        <position position="60"/>
    </location>
</feature>
<sequence>MARRNPDYATLRREAVHILTNAGIETPALDVRLLLQQASGKTAAELIACDKEVVEESVLD</sequence>
<dbReference type="GO" id="GO:0008168">
    <property type="term" value="F:methyltransferase activity"/>
    <property type="evidence" value="ECO:0007669"/>
    <property type="project" value="UniProtKB-KW"/>
</dbReference>
<reference evidence="2" key="1">
    <citation type="journal article" date="2020" name="mSystems">
        <title>Genome- and Community-Level Interaction Insights into Carbon Utilization and Element Cycling Functions of Hydrothermarchaeota in Hydrothermal Sediment.</title>
        <authorList>
            <person name="Zhou Z."/>
            <person name="Liu Y."/>
            <person name="Xu W."/>
            <person name="Pan J."/>
            <person name="Luo Z.H."/>
            <person name="Li M."/>
        </authorList>
    </citation>
    <scope>NUCLEOTIDE SEQUENCE [LARGE SCALE GENOMIC DNA]</scope>
    <source>
        <strain evidence="2">HyVt-538</strain>
    </source>
</reference>
<dbReference type="Proteomes" id="UP000885806">
    <property type="component" value="Unassembled WGS sequence"/>
</dbReference>
<evidence type="ECO:0000313" key="2">
    <source>
        <dbReference type="EMBL" id="HHI88881.1"/>
    </source>
</evidence>
<dbReference type="AlphaFoldDB" id="A0A7V5NXL4"/>
<evidence type="ECO:0000259" key="1">
    <source>
        <dbReference type="Pfam" id="PF17827"/>
    </source>
</evidence>
<protein>
    <submittedName>
        <fullName evidence="2">Peptide chain release factor N(5)-glutamine methyltransferase</fullName>
    </submittedName>
</protein>
<accession>A0A7V5NXL4</accession>
<keyword evidence="2" id="KW-0808">Transferase</keyword>
<gene>
    <name evidence="2" type="ORF">ENK01_02915</name>
</gene>